<keyword evidence="6" id="KW-1185">Reference proteome</keyword>
<evidence type="ECO:0000313" key="6">
    <source>
        <dbReference type="Proteomes" id="UP001415857"/>
    </source>
</evidence>
<dbReference type="InterPro" id="IPR044839">
    <property type="entry name" value="NDR1-like"/>
</dbReference>
<sequence length="167" mass="19143">MTSSNNPDASSKPTPPQPEKPIPPLGTYVGQIPKHQIYRVPPLENARRFKNLTRRKTRRSPYCCCLCWLLDFIALLVVLTAIAVGIFYLVVRPKSPKYSVDNVSITGFNISSSSAISLERLRCKENLGNSAELGFESMSWNRLERKEKIAERKENNLHCKRRRFLEH</sequence>
<dbReference type="GO" id="GO:0005886">
    <property type="term" value="C:plasma membrane"/>
    <property type="evidence" value="ECO:0007669"/>
    <property type="project" value="TreeGrafter"/>
</dbReference>
<feature type="compositionally biased region" description="Pro residues" evidence="3">
    <location>
        <begin position="13"/>
        <end position="24"/>
    </location>
</feature>
<keyword evidence="4" id="KW-1133">Transmembrane helix</keyword>
<gene>
    <name evidence="5" type="ORF">L1049_004523</name>
</gene>
<evidence type="ECO:0000256" key="1">
    <source>
        <dbReference type="ARBA" id="ARBA00004370"/>
    </source>
</evidence>
<comment type="caution">
    <text evidence="5">The sequence shown here is derived from an EMBL/GenBank/DDBJ whole genome shotgun (WGS) entry which is preliminary data.</text>
</comment>
<protein>
    <submittedName>
        <fullName evidence="5">Uncharacterized protein</fullName>
    </submittedName>
</protein>
<dbReference type="Proteomes" id="UP001415857">
    <property type="component" value="Unassembled WGS sequence"/>
</dbReference>
<evidence type="ECO:0000313" key="5">
    <source>
        <dbReference type="EMBL" id="KAK9281620.1"/>
    </source>
</evidence>
<dbReference type="GO" id="GO:0098542">
    <property type="term" value="P:defense response to other organism"/>
    <property type="evidence" value="ECO:0007669"/>
    <property type="project" value="InterPro"/>
</dbReference>
<reference evidence="5 6" key="1">
    <citation type="journal article" date="2024" name="Plant J.">
        <title>Genome sequences and population genomics reveal climatic adaptation and genomic divergence between two closely related sweetgum species.</title>
        <authorList>
            <person name="Xu W.Q."/>
            <person name="Ren C.Q."/>
            <person name="Zhang X.Y."/>
            <person name="Comes H.P."/>
            <person name="Liu X.H."/>
            <person name="Li Y.G."/>
            <person name="Kettle C.J."/>
            <person name="Jalonen R."/>
            <person name="Gaisberger H."/>
            <person name="Ma Y.Z."/>
            <person name="Qiu Y.X."/>
        </authorList>
    </citation>
    <scope>NUCLEOTIDE SEQUENCE [LARGE SCALE GENOMIC DNA]</scope>
    <source>
        <strain evidence="5">Hangzhou</strain>
    </source>
</reference>
<proteinExistence type="predicted"/>
<feature type="region of interest" description="Disordered" evidence="3">
    <location>
        <begin position="1"/>
        <end position="25"/>
    </location>
</feature>
<feature type="transmembrane region" description="Helical" evidence="4">
    <location>
        <begin position="68"/>
        <end position="91"/>
    </location>
</feature>
<comment type="subcellular location">
    <subcellularLocation>
        <location evidence="1">Membrane</location>
    </subcellularLocation>
</comment>
<evidence type="ECO:0000256" key="4">
    <source>
        <dbReference type="SAM" id="Phobius"/>
    </source>
</evidence>
<dbReference type="PANTHER" id="PTHR31234">
    <property type="entry name" value="LATE EMBRYOGENESIS ABUNDANT (LEA) HYDROXYPROLINE-RICH GLYCOPROTEIN FAMILY"/>
    <property type="match status" value="1"/>
</dbReference>
<evidence type="ECO:0000256" key="3">
    <source>
        <dbReference type="SAM" id="MobiDB-lite"/>
    </source>
</evidence>
<dbReference type="AlphaFoldDB" id="A0AAP0X0F2"/>
<keyword evidence="4" id="KW-0812">Transmembrane</keyword>
<dbReference type="EMBL" id="JBBPBK010000007">
    <property type="protein sequence ID" value="KAK9281620.1"/>
    <property type="molecule type" value="Genomic_DNA"/>
</dbReference>
<name>A0AAP0X0F2_LIQFO</name>
<dbReference type="PANTHER" id="PTHR31234:SF2">
    <property type="entry name" value="OS05G0199100 PROTEIN"/>
    <property type="match status" value="1"/>
</dbReference>
<evidence type="ECO:0000256" key="2">
    <source>
        <dbReference type="ARBA" id="ARBA00023136"/>
    </source>
</evidence>
<keyword evidence="2 4" id="KW-0472">Membrane</keyword>
<organism evidence="5 6">
    <name type="scientific">Liquidambar formosana</name>
    <name type="common">Formosan gum</name>
    <dbReference type="NCBI Taxonomy" id="63359"/>
    <lineage>
        <taxon>Eukaryota</taxon>
        <taxon>Viridiplantae</taxon>
        <taxon>Streptophyta</taxon>
        <taxon>Embryophyta</taxon>
        <taxon>Tracheophyta</taxon>
        <taxon>Spermatophyta</taxon>
        <taxon>Magnoliopsida</taxon>
        <taxon>eudicotyledons</taxon>
        <taxon>Gunneridae</taxon>
        <taxon>Pentapetalae</taxon>
        <taxon>Saxifragales</taxon>
        <taxon>Altingiaceae</taxon>
        <taxon>Liquidambar</taxon>
    </lineage>
</organism>
<feature type="compositionally biased region" description="Polar residues" evidence="3">
    <location>
        <begin position="1"/>
        <end position="12"/>
    </location>
</feature>
<accession>A0AAP0X0F2</accession>